<dbReference type="PANTHER" id="PTHR11439">
    <property type="entry name" value="GAG-POL-RELATED RETROTRANSPOSON"/>
    <property type="match status" value="1"/>
</dbReference>
<dbReference type="PANTHER" id="PTHR11439:SF467">
    <property type="entry name" value="INTEGRASE CATALYTIC DOMAIN-CONTAINING PROTEIN"/>
    <property type="match status" value="1"/>
</dbReference>
<sequence length="220" mass="24288">MSKVPYASAIGSLMYAMVRTRPNIAHAVGVVSRFMSRPGKQHWEAVKWILRYLKGSLDTCLCFTGASLKLQGYVDADFAGDIDSRKSTIGFVFTLGGTSISWASNLQKIVTLSTTEAEYVAATEAGKEMIWLHGFLDELAPLLERATRGLSSNYLTPIDGPDDHEFVFDQYVVGIAFDDSEKCSRPFEIMAKKNPTDGNLLLRLVVAMSLIAWIPIDNLL</sequence>
<dbReference type="CDD" id="cd09272">
    <property type="entry name" value="RNase_HI_RT_Ty1"/>
    <property type="match status" value="1"/>
</dbReference>
<comment type="caution">
    <text evidence="2">The sequence shown here is derived from an EMBL/GenBank/DDBJ whole genome shotgun (WGS) entry which is preliminary data.</text>
</comment>
<keyword evidence="1" id="KW-0472">Membrane</keyword>
<protein>
    <submittedName>
        <fullName evidence="2">Retrovirus-related Pol polyprotein from transposon TNT 1-94</fullName>
    </submittedName>
</protein>
<organism evidence="2 3">
    <name type="scientific">Vitis vinifera</name>
    <name type="common">Grape</name>
    <dbReference type="NCBI Taxonomy" id="29760"/>
    <lineage>
        <taxon>Eukaryota</taxon>
        <taxon>Viridiplantae</taxon>
        <taxon>Streptophyta</taxon>
        <taxon>Embryophyta</taxon>
        <taxon>Tracheophyta</taxon>
        <taxon>Spermatophyta</taxon>
        <taxon>Magnoliopsida</taxon>
        <taxon>eudicotyledons</taxon>
        <taxon>Gunneridae</taxon>
        <taxon>Pentapetalae</taxon>
        <taxon>rosids</taxon>
        <taxon>Vitales</taxon>
        <taxon>Vitaceae</taxon>
        <taxon>Viteae</taxon>
        <taxon>Vitis</taxon>
    </lineage>
</organism>
<evidence type="ECO:0000256" key="1">
    <source>
        <dbReference type="SAM" id="Phobius"/>
    </source>
</evidence>
<dbReference type="AlphaFoldDB" id="A0A438JEV0"/>
<keyword evidence="1" id="KW-1133">Transmembrane helix</keyword>
<evidence type="ECO:0000313" key="2">
    <source>
        <dbReference type="EMBL" id="RVX07487.1"/>
    </source>
</evidence>
<accession>A0A438JEV0</accession>
<proteinExistence type="predicted"/>
<keyword evidence="1" id="KW-0812">Transmembrane</keyword>
<name>A0A438JEV0_VITVI</name>
<dbReference type="SUPFAM" id="SSF56672">
    <property type="entry name" value="DNA/RNA polymerases"/>
    <property type="match status" value="1"/>
</dbReference>
<feature type="transmembrane region" description="Helical" evidence="1">
    <location>
        <begin position="200"/>
        <end position="216"/>
    </location>
</feature>
<dbReference type="Proteomes" id="UP000288805">
    <property type="component" value="Unassembled WGS sequence"/>
</dbReference>
<evidence type="ECO:0000313" key="3">
    <source>
        <dbReference type="Proteomes" id="UP000288805"/>
    </source>
</evidence>
<reference evidence="2 3" key="1">
    <citation type="journal article" date="2018" name="PLoS Genet.">
        <title>Population sequencing reveals clonal diversity and ancestral inbreeding in the grapevine cultivar Chardonnay.</title>
        <authorList>
            <person name="Roach M.J."/>
            <person name="Johnson D.L."/>
            <person name="Bohlmann J."/>
            <person name="van Vuuren H.J."/>
            <person name="Jones S.J."/>
            <person name="Pretorius I.S."/>
            <person name="Schmidt S.A."/>
            <person name="Borneman A.R."/>
        </authorList>
    </citation>
    <scope>NUCLEOTIDE SEQUENCE [LARGE SCALE GENOMIC DNA]</scope>
    <source>
        <strain evidence="3">cv. Chardonnay</strain>
        <tissue evidence="2">Leaf</tissue>
    </source>
</reference>
<gene>
    <name evidence="2" type="primary">POLX_3616</name>
    <name evidence="2" type="ORF">CK203_025084</name>
</gene>
<dbReference type="InterPro" id="IPR043502">
    <property type="entry name" value="DNA/RNA_pol_sf"/>
</dbReference>
<dbReference type="EMBL" id="QGNW01000045">
    <property type="protein sequence ID" value="RVX07487.1"/>
    <property type="molecule type" value="Genomic_DNA"/>
</dbReference>